<organism evidence="1 2">
    <name type="scientific">Streptomyces netropsis</name>
    <name type="common">Streptoverticillium netropsis</name>
    <dbReference type="NCBI Taxonomy" id="55404"/>
    <lineage>
        <taxon>Bacteria</taxon>
        <taxon>Bacillati</taxon>
        <taxon>Actinomycetota</taxon>
        <taxon>Actinomycetes</taxon>
        <taxon>Kitasatosporales</taxon>
        <taxon>Streptomycetaceae</taxon>
        <taxon>Streptomyces</taxon>
    </lineage>
</organism>
<comment type="caution">
    <text evidence="1">The sequence shown here is derived from an EMBL/GenBank/DDBJ whole genome shotgun (WGS) entry which is preliminary data.</text>
</comment>
<evidence type="ECO:0000313" key="1">
    <source>
        <dbReference type="EMBL" id="MBB4887085.1"/>
    </source>
</evidence>
<sequence length="88" mass="10278">MKDHHSTRPEAPMTHVFSDETHRNLLSRIPQCTGREIADWLRTVDEGPSLFRFEEKVSWLRGEHDLAYGHAKAIVHEYDLRRAARKLG</sequence>
<dbReference type="AlphaFoldDB" id="A0A7W7LBB8"/>
<reference evidence="1 2" key="1">
    <citation type="submission" date="2020-08" db="EMBL/GenBank/DDBJ databases">
        <title>Genomic Encyclopedia of Type Strains, Phase III (KMG-III): the genomes of soil and plant-associated and newly described type strains.</title>
        <authorList>
            <person name="Whitman W."/>
        </authorList>
    </citation>
    <scope>NUCLEOTIDE SEQUENCE [LARGE SCALE GENOMIC DNA]</scope>
    <source>
        <strain evidence="1 2">CECT 3265</strain>
    </source>
</reference>
<protein>
    <recommendedName>
        <fullName evidence="3">DUF4287 domain-containing protein</fullName>
    </recommendedName>
</protein>
<proteinExistence type="predicted"/>
<evidence type="ECO:0000313" key="2">
    <source>
        <dbReference type="Proteomes" id="UP000556436"/>
    </source>
</evidence>
<gene>
    <name evidence="1" type="ORF">FHS38_003130</name>
</gene>
<dbReference type="Proteomes" id="UP000556436">
    <property type="component" value="Unassembled WGS sequence"/>
</dbReference>
<accession>A0A7W7LBB8</accession>
<name>A0A7W7LBB8_STRNE</name>
<dbReference type="EMBL" id="JACHJG010000005">
    <property type="protein sequence ID" value="MBB4887085.1"/>
    <property type="molecule type" value="Genomic_DNA"/>
</dbReference>
<dbReference type="Pfam" id="PF14117">
    <property type="entry name" value="DUF4287"/>
    <property type="match status" value="1"/>
</dbReference>
<keyword evidence="2" id="KW-1185">Reference proteome</keyword>
<evidence type="ECO:0008006" key="3">
    <source>
        <dbReference type="Google" id="ProtNLM"/>
    </source>
</evidence>
<dbReference type="InterPro" id="IPR025629">
    <property type="entry name" value="DUF4287"/>
</dbReference>